<keyword evidence="1" id="KW-1133">Transmembrane helix</keyword>
<reference evidence="2 3" key="1">
    <citation type="journal article" date="2019" name="Indoor Air">
        <title>Impacts of indoor surface finishes on bacterial viability.</title>
        <authorList>
            <person name="Hu J."/>
            <person name="Maamar S.B."/>
            <person name="Glawe A.J."/>
            <person name="Gottel N."/>
            <person name="Gilbert J.A."/>
            <person name="Hartmann E.M."/>
        </authorList>
    </citation>
    <scope>NUCLEOTIDE SEQUENCE [LARGE SCALE GENOMIC DNA]</scope>
    <source>
        <strain evidence="2 3">AF060A6</strain>
    </source>
</reference>
<keyword evidence="1" id="KW-0812">Transmembrane</keyword>
<dbReference type="Pfam" id="PF06196">
    <property type="entry name" value="DUF997"/>
    <property type="match status" value="1"/>
</dbReference>
<dbReference type="Proteomes" id="UP000306477">
    <property type="component" value="Unassembled WGS sequence"/>
</dbReference>
<dbReference type="RefSeq" id="WP_136381821.1">
    <property type="nucleotide sequence ID" value="NZ_SLUB01000087.1"/>
</dbReference>
<dbReference type="EMBL" id="SLUB01000087">
    <property type="protein sequence ID" value="THE09311.1"/>
    <property type="molecule type" value="Genomic_DNA"/>
</dbReference>
<keyword evidence="3" id="KW-1185">Reference proteome</keyword>
<dbReference type="PANTHER" id="PTHR39174">
    <property type="entry name" value="INNER MEMBRANE PROTEIN-RELATED"/>
    <property type="match status" value="1"/>
</dbReference>
<feature type="transmembrane region" description="Helical" evidence="1">
    <location>
        <begin position="58"/>
        <end position="77"/>
    </location>
</feature>
<proteinExistence type="predicted"/>
<dbReference type="AlphaFoldDB" id="A0A4S3PIV4"/>
<evidence type="ECO:0000313" key="2">
    <source>
        <dbReference type="EMBL" id="THE09311.1"/>
    </source>
</evidence>
<protein>
    <submittedName>
        <fullName evidence="2">DUF997 family protein</fullName>
    </submittedName>
</protein>
<accession>A0A4S3PIV4</accession>
<dbReference type="STRING" id="1033734.GCA_000285535_00939"/>
<evidence type="ECO:0000256" key="1">
    <source>
        <dbReference type="SAM" id="Phobius"/>
    </source>
</evidence>
<feature type="transmembrane region" description="Helical" evidence="1">
    <location>
        <begin position="20"/>
        <end position="38"/>
    </location>
</feature>
<dbReference type="InterPro" id="IPR010398">
    <property type="entry name" value="DUF997"/>
</dbReference>
<keyword evidence="1" id="KW-0472">Membrane</keyword>
<evidence type="ECO:0000313" key="3">
    <source>
        <dbReference type="Proteomes" id="UP000306477"/>
    </source>
</evidence>
<gene>
    <name evidence="2" type="ORF">E1I69_22805</name>
</gene>
<name>A0A4S3PIV4_9BACI</name>
<dbReference type="OrthoDB" id="1752893at2"/>
<comment type="caution">
    <text evidence="2">The sequence shown here is derived from an EMBL/GenBank/DDBJ whole genome shotgun (WGS) entry which is preliminary data.</text>
</comment>
<dbReference type="PANTHER" id="PTHR39174:SF1">
    <property type="entry name" value="INNER MEMBRANE PROTEIN"/>
    <property type="match status" value="1"/>
</dbReference>
<organism evidence="2 3">
    <name type="scientific">Bacillus timonensis</name>
    <dbReference type="NCBI Taxonomy" id="1033734"/>
    <lineage>
        <taxon>Bacteria</taxon>
        <taxon>Bacillati</taxon>
        <taxon>Bacillota</taxon>
        <taxon>Bacilli</taxon>
        <taxon>Bacillales</taxon>
        <taxon>Bacillaceae</taxon>
        <taxon>Bacillus</taxon>
    </lineage>
</organism>
<sequence>MEKNKHTGDRRYKVAKKEALLGIGLAVFNFIWWFGFAYGFGSEPVSEYTYIAGLPSWFFYSCVVGFIVVVLLVIILVKMVFKEVPFDEEEGGDSL</sequence>